<protein>
    <submittedName>
        <fullName evidence="1">Uncharacterized protein</fullName>
    </submittedName>
</protein>
<dbReference type="AlphaFoldDB" id="A0A0A9BPU7"/>
<reference evidence="1" key="1">
    <citation type="submission" date="2014-09" db="EMBL/GenBank/DDBJ databases">
        <authorList>
            <person name="Magalhaes I.L.F."/>
            <person name="Oliveira U."/>
            <person name="Santos F.R."/>
            <person name="Vidigal T.H.D.A."/>
            <person name="Brescovit A.D."/>
            <person name="Santos A.J."/>
        </authorList>
    </citation>
    <scope>NUCLEOTIDE SEQUENCE</scope>
    <source>
        <tissue evidence="1">Shoot tissue taken approximately 20 cm above the soil surface</tissue>
    </source>
</reference>
<accession>A0A0A9BPU7</accession>
<sequence>MQQPPWPRKQRLLSWRWRIDGDDLRL</sequence>
<name>A0A0A9BPU7_ARUDO</name>
<dbReference type="EMBL" id="GBRH01236598">
    <property type="protein sequence ID" value="JAD61297.1"/>
    <property type="molecule type" value="Transcribed_RNA"/>
</dbReference>
<proteinExistence type="predicted"/>
<organism evidence="1">
    <name type="scientific">Arundo donax</name>
    <name type="common">Giant reed</name>
    <name type="synonym">Donax arundinaceus</name>
    <dbReference type="NCBI Taxonomy" id="35708"/>
    <lineage>
        <taxon>Eukaryota</taxon>
        <taxon>Viridiplantae</taxon>
        <taxon>Streptophyta</taxon>
        <taxon>Embryophyta</taxon>
        <taxon>Tracheophyta</taxon>
        <taxon>Spermatophyta</taxon>
        <taxon>Magnoliopsida</taxon>
        <taxon>Liliopsida</taxon>
        <taxon>Poales</taxon>
        <taxon>Poaceae</taxon>
        <taxon>PACMAD clade</taxon>
        <taxon>Arundinoideae</taxon>
        <taxon>Arundineae</taxon>
        <taxon>Arundo</taxon>
    </lineage>
</organism>
<evidence type="ECO:0000313" key="1">
    <source>
        <dbReference type="EMBL" id="JAD61297.1"/>
    </source>
</evidence>
<reference evidence="1" key="2">
    <citation type="journal article" date="2015" name="Data Brief">
        <title>Shoot transcriptome of the giant reed, Arundo donax.</title>
        <authorList>
            <person name="Barrero R.A."/>
            <person name="Guerrero F.D."/>
            <person name="Moolhuijzen P."/>
            <person name="Goolsby J.A."/>
            <person name="Tidwell J."/>
            <person name="Bellgard S.E."/>
            <person name="Bellgard M.I."/>
        </authorList>
    </citation>
    <scope>NUCLEOTIDE SEQUENCE</scope>
    <source>
        <tissue evidence="1">Shoot tissue taken approximately 20 cm above the soil surface</tissue>
    </source>
</reference>